<evidence type="ECO:0000256" key="2">
    <source>
        <dbReference type="SAM" id="Coils"/>
    </source>
</evidence>
<dbReference type="GO" id="GO:0043531">
    <property type="term" value="F:ADP binding"/>
    <property type="evidence" value="ECO:0007669"/>
    <property type="project" value="InterPro"/>
</dbReference>
<protein>
    <recommendedName>
        <fullName evidence="3">NB-ARC domain-containing protein</fullName>
    </recommendedName>
</protein>
<sequence length="259" mass="29171">MVEIAISVAAKIAEYLVAPIGRPFKYLWNYKTNLENLKNEVEKLKAERDTVQLLIKPGEDPLPNVEHWQERANRIIVDVTEVVGDNPDQANIQCCKGFSCPNLINRYQRSKNAAEKLNEVLKLEHEAAPFLSVVSSRTNIPDHPWLRSDDGYEAFESRSDVLENINDALHDPDVNMVGIYGMGGIGKTTLAKKVAKRIQQDNPSHVIVFVEVSKTLDINNIQQVIGEKLGLIFHDKTEGGRASALYDQLKKEVVDPKFR</sequence>
<dbReference type="InterPro" id="IPR050905">
    <property type="entry name" value="Plant_NBS-LRR"/>
</dbReference>
<name>A0AAE0A110_9ROSI</name>
<feature type="domain" description="NB-ARC" evidence="3">
    <location>
        <begin position="160"/>
        <end position="247"/>
    </location>
</feature>
<evidence type="ECO:0000313" key="4">
    <source>
        <dbReference type="EMBL" id="KAK3198750.1"/>
    </source>
</evidence>
<reference evidence="4" key="1">
    <citation type="journal article" date="2023" name="Plant J.">
        <title>Genome sequences and population genomics provide insights into the demographic history, inbreeding, and mutation load of two 'living fossil' tree species of Dipteronia.</title>
        <authorList>
            <person name="Feng Y."/>
            <person name="Comes H.P."/>
            <person name="Chen J."/>
            <person name="Zhu S."/>
            <person name="Lu R."/>
            <person name="Zhang X."/>
            <person name="Li P."/>
            <person name="Qiu J."/>
            <person name="Olsen K.M."/>
            <person name="Qiu Y."/>
        </authorList>
    </citation>
    <scope>NUCLEOTIDE SEQUENCE</scope>
    <source>
        <strain evidence="4">NBL</strain>
    </source>
</reference>
<proteinExistence type="predicted"/>
<dbReference type="AlphaFoldDB" id="A0AAE0A110"/>
<evidence type="ECO:0000313" key="5">
    <source>
        <dbReference type="Proteomes" id="UP001281410"/>
    </source>
</evidence>
<dbReference type="Pfam" id="PF00931">
    <property type="entry name" value="NB-ARC"/>
    <property type="match status" value="1"/>
</dbReference>
<dbReference type="Proteomes" id="UP001281410">
    <property type="component" value="Unassembled WGS sequence"/>
</dbReference>
<keyword evidence="5" id="KW-1185">Reference proteome</keyword>
<dbReference type="SUPFAM" id="SSF52540">
    <property type="entry name" value="P-loop containing nucleoside triphosphate hydrolases"/>
    <property type="match status" value="1"/>
</dbReference>
<dbReference type="EMBL" id="JANJYJ010000007">
    <property type="protein sequence ID" value="KAK3198750.1"/>
    <property type="molecule type" value="Genomic_DNA"/>
</dbReference>
<accession>A0AAE0A110</accession>
<feature type="coiled-coil region" evidence="2">
    <location>
        <begin position="27"/>
        <end position="54"/>
    </location>
</feature>
<dbReference type="Gene3D" id="3.40.50.300">
    <property type="entry name" value="P-loop containing nucleotide triphosphate hydrolases"/>
    <property type="match status" value="1"/>
</dbReference>
<gene>
    <name evidence="4" type="ORF">Dsin_022165</name>
</gene>
<dbReference type="PANTHER" id="PTHR33463">
    <property type="entry name" value="NB-ARC DOMAIN-CONTAINING PROTEIN-RELATED"/>
    <property type="match status" value="1"/>
</dbReference>
<dbReference type="PANTHER" id="PTHR33463:SF198">
    <property type="entry name" value="RPP4C3"/>
    <property type="match status" value="1"/>
</dbReference>
<keyword evidence="1" id="KW-0611">Plant defense</keyword>
<keyword evidence="2" id="KW-0175">Coiled coil</keyword>
<evidence type="ECO:0000259" key="3">
    <source>
        <dbReference type="Pfam" id="PF00931"/>
    </source>
</evidence>
<organism evidence="4 5">
    <name type="scientific">Dipteronia sinensis</name>
    <dbReference type="NCBI Taxonomy" id="43782"/>
    <lineage>
        <taxon>Eukaryota</taxon>
        <taxon>Viridiplantae</taxon>
        <taxon>Streptophyta</taxon>
        <taxon>Embryophyta</taxon>
        <taxon>Tracheophyta</taxon>
        <taxon>Spermatophyta</taxon>
        <taxon>Magnoliopsida</taxon>
        <taxon>eudicotyledons</taxon>
        <taxon>Gunneridae</taxon>
        <taxon>Pentapetalae</taxon>
        <taxon>rosids</taxon>
        <taxon>malvids</taxon>
        <taxon>Sapindales</taxon>
        <taxon>Sapindaceae</taxon>
        <taxon>Hippocastanoideae</taxon>
        <taxon>Acereae</taxon>
        <taxon>Dipteronia</taxon>
    </lineage>
</organism>
<dbReference type="InterPro" id="IPR027417">
    <property type="entry name" value="P-loop_NTPase"/>
</dbReference>
<dbReference type="InterPro" id="IPR002182">
    <property type="entry name" value="NB-ARC"/>
</dbReference>
<evidence type="ECO:0000256" key="1">
    <source>
        <dbReference type="ARBA" id="ARBA00022821"/>
    </source>
</evidence>
<comment type="caution">
    <text evidence="4">The sequence shown here is derived from an EMBL/GenBank/DDBJ whole genome shotgun (WGS) entry which is preliminary data.</text>
</comment>